<dbReference type="OrthoDB" id="9806701at2"/>
<dbReference type="InterPro" id="IPR001139">
    <property type="entry name" value="Glyco_hydro_30"/>
</dbReference>
<reference evidence="5" key="1">
    <citation type="submission" date="2016-04" db="EMBL/GenBank/DDBJ databases">
        <title>Draft genome sequence of Paludibacter jiangxiensis strain NM7.</title>
        <authorList>
            <person name="Qiu Y."/>
            <person name="Matsuura N."/>
            <person name="Ohashi A."/>
            <person name="Tourlousse M.D."/>
            <person name="Sekiguchi Y."/>
        </authorList>
    </citation>
    <scope>NUCLEOTIDE SEQUENCE [LARGE SCALE GENOMIC DNA]</scope>
    <source>
        <strain evidence="5">NM7</strain>
    </source>
</reference>
<keyword evidence="4" id="KW-0119">Carbohydrate metabolism</keyword>
<dbReference type="PROSITE" id="PS51257">
    <property type="entry name" value="PROKAR_LIPOPROTEIN"/>
    <property type="match status" value="1"/>
</dbReference>
<dbReference type="EMBL" id="BDCR01000004">
    <property type="protein sequence ID" value="GAT63579.1"/>
    <property type="molecule type" value="Genomic_DNA"/>
</dbReference>
<dbReference type="RefSeq" id="WP_068704936.1">
    <property type="nucleotide sequence ID" value="NZ_BDCR01000004.1"/>
</dbReference>
<keyword evidence="4" id="KW-0624">Polysaccharide degradation</keyword>
<dbReference type="SUPFAM" id="SSF51445">
    <property type="entry name" value="(Trans)glycosidases"/>
    <property type="match status" value="1"/>
</dbReference>
<reference evidence="5" key="2">
    <citation type="journal article" date="2017" name="Genome Announc.">
        <title>Draft genome sequence of Paludibacter jiangxiensis NM7(T), a propionate-producing fermentative bacterium.</title>
        <authorList>
            <person name="Qiu Y.-L."/>
            <person name="Tourlousse D.M."/>
            <person name="Matsuura N."/>
            <person name="Ohashi A."/>
            <person name="Sekiguchi Y."/>
        </authorList>
    </citation>
    <scope>NUCLEOTIDE SEQUENCE [LARGE SCALE GENOMIC DNA]</scope>
    <source>
        <strain evidence="5">NM7</strain>
    </source>
</reference>
<evidence type="ECO:0000313" key="4">
    <source>
        <dbReference type="EMBL" id="GAT63579.1"/>
    </source>
</evidence>
<evidence type="ECO:0000313" key="5">
    <source>
        <dbReference type="Proteomes" id="UP000076586"/>
    </source>
</evidence>
<dbReference type="Proteomes" id="UP000076586">
    <property type="component" value="Unassembled WGS sequence"/>
</dbReference>
<dbReference type="GO" id="GO:0045493">
    <property type="term" value="P:xylan catabolic process"/>
    <property type="evidence" value="ECO:0007669"/>
    <property type="project" value="UniProtKB-KW"/>
</dbReference>
<dbReference type="PANTHER" id="PTHR11069">
    <property type="entry name" value="GLUCOSYLCERAMIDASE"/>
    <property type="match status" value="1"/>
</dbReference>
<gene>
    <name evidence="4" type="ORF">PJIAN_4118</name>
</gene>
<name>A0A171ADZ0_9BACT</name>
<keyword evidence="4" id="KW-0326">Glycosidase</keyword>
<dbReference type="InterPro" id="IPR017853">
    <property type="entry name" value="GH"/>
</dbReference>
<keyword evidence="2" id="KW-0732">Signal</keyword>
<comment type="caution">
    <text evidence="4">The sequence shown here is derived from an EMBL/GenBank/DDBJ whole genome shotgun (WGS) entry which is preliminary data.</text>
</comment>
<keyword evidence="5" id="KW-1185">Reference proteome</keyword>
<evidence type="ECO:0000256" key="3">
    <source>
        <dbReference type="ARBA" id="ARBA00022801"/>
    </source>
</evidence>
<evidence type="ECO:0000256" key="1">
    <source>
        <dbReference type="ARBA" id="ARBA00005382"/>
    </source>
</evidence>
<dbReference type="AlphaFoldDB" id="A0A171ADZ0"/>
<evidence type="ECO:0000256" key="2">
    <source>
        <dbReference type="ARBA" id="ARBA00022729"/>
    </source>
</evidence>
<keyword evidence="3 4" id="KW-0378">Hydrolase</keyword>
<dbReference type="InterPro" id="IPR013780">
    <property type="entry name" value="Glyco_hydro_b"/>
</dbReference>
<keyword evidence="4" id="KW-0858">Xylan degradation</keyword>
<dbReference type="PANTHER" id="PTHR11069:SF38">
    <property type="entry name" value="GLUCURONOXYLANASE XYNC"/>
    <property type="match status" value="1"/>
</dbReference>
<dbReference type="Gene3D" id="3.20.20.80">
    <property type="entry name" value="Glycosidases"/>
    <property type="match status" value="1"/>
</dbReference>
<dbReference type="STRING" id="681398.PJIAN_4118"/>
<dbReference type="Gene3D" id="2.60.40.1180">
    <property type="entry name" value="Golgi alpha-mannosidase II"/>
    <property type="match status" value="1"/>
</dbReference>
<protein>
    <submittedName>
        <fullName evidence="4">Glucuronoarabinoxylan endo-1,4-beta-xylanase</fullName>
    </submittedName>
</protein>
<dbReference type="GO" id="GO:0016020">
    <property type="term" value="C:membrane"/>
    <property type="evidence" value="ECO:0007669"/>
    <property type="project" value="GOC"/>
</dbReference>
<dbReference type="GO" id="GO:0004348">
    <property type="term" value="F:glucosylceramidase activity"/>
    <property type="evidence" value="ECO:0007669"/>
    <property type="project" value="InterPro"/>
</dbReference>
<sequence>MQIKPLKNTFLITVLLIIPGIFSGCSKEISASPTEPILEGEMPVTINTSTQFQTIRGFGGAAIHNWIADLTSTQMTKAFSTTDGIGLSVMRVRIPSSSDQFSGEVSQINAAKQFGVSIIATAWSAPASMKTSNNVIGGKLKKDSYSAYAAYLRSYNTAVGGVTSISPWNEPNYVVSYEGMNNNAAEIGNFLSLYADSCGTKVVAPETFNMSKSINDSVLAIAGAKLTTICGHIYGTTPYKYSVGKEIWMTEHYTTSTDSGNVWSGAINVAKELHSCMTSGYSMYVWWYIRRFYGLIDENSNITKRGYAMAHFARWIRPGYYRVSCTETPQDGVYCTAFSNGSKLIIVAINQNDYAINYTFNYSGLSTQGFTCYSTTKTASLTSKNAATSGNAVIFPLPASSITTLVSN</sequence>
<dbReference type="SUPFAM" id="SSF51011">
    <property type="entry name" value="Glycosyl hydrolase domain"/>
    <property type="match status" value="1"/>
</dbReference>
<organism evidence="4 5">
    <name type="scientific">Paludibacter jiangxiensis</name>
    <dbReference type="NCBI Taxonomy" id="681398"/>
    <lineage>
        <taxon>Bacteria</taxon>
        <taxon>Pseudomonadati</taxon>
        <taxon>Bacteroidota</taxon>
        <taxon>Bacteroidia</taxon>
        <taxon>Bacteroidales</taxon>
        <taxon>Paludibacteraceae</taxon>
        <taxon>Paludibacter</taxon>
    </lineage>
</organism>
<dbReference type="GO" id="GO:0006665">
    <property type="term" value="P:sphingolipid metabolic process"/>
    <property type="evidence" value="ECO:0007669"/>
    <property type="project" value="InterPro"/>
</dbReference>
<accession>A0A171ADZ0</accession>
<comment type="similarity">
    <text evidence="1">Belongs to the glycosyl hydrolase 30 family.</text>
</comment>
<proteinExistence type="inferred from homology"/>